<evidence type="ECO:0000256" key="1">
    <source>
        <dbReference type="ARBA" id="ARBA00004141"/>
    </source>
</evidence>
<keyword evidence="4 6" id="KW-0472">Membrane</keyword>
<feature type="transmembrane region" description="Helical" evidence="6">
    <location>
        <begin position="28"/>
        <end position="49"/>
    </location>
</feature>
<evidence type="ECO:0000313" key="8">
    <source>
        <dbReference type="EMBL" id="KAK0705679.1"/>
    </source>
</evidence>
<keyword evidence="2 6" id="KW-0812">Transmembrane</keyword>
<accession>A0AA40DJA0</accession>
<dbReference type="PANTHER" id="PTHR33048">
    <property type="entry name" value="PTH11-LIKE INTEGRAL MEMBRANE PROTEIN (AFU_ORTHOLOGUE AFUA_5G11245)"/>
    <property type="match status" value="1"/>
</dbReference>
<sequence>MLLPRNQSLDSPTEHSQPVGQDAYGTRILAACWIVEMLSGIIISLRVYCKRKRSRKLWYDDHILIAAWLIQTINVILITVNVSLGDGRHAYSLDPAVLHILGLNGNVSGTLSIMAAFLSKTSFGLTLLRLTNGATKWFICFLLVTMNIALGMSAIFIWAQCTPSAKSWHSEMEGTCWDPNVITKYGLFSGVYSAFVDFALSFLPWPLIWNLQMQSREKIGVAVAMSMGVFAGLGAIAKVLQLHNLSSPDFTYYESEIIIWGTVETAVTIMAASVPFLRLLVIEARPALSPQPYVVSLKIPRELSDEHDFV</sequence>
<evidence type="ECO:0000256" key="2">
    <source>
        <dbReference type="ARBA" id="ARBA00022692"/>
    </source>
</evidence>
<evidence type="ECO:0000256" key="4">
    <source>
        <dbReference type="ARBA" id="ARBA00023136"/>
    </source>
</evidence>
<comment type="caution">
    <text evidence="8">The sequence shown here is derived from an EMBL/GenBank/DDBJ whole genome shotgun (WGS) entry which is preliminary data.</text>
</comment>
<evidence type="ECO:0000313" key="9">
    <source>
        <dbReference type="Proteomes" id="UP001172102"/>
    </source>
</evidence>
<protein>
    <recommendedName>
        <fullName evidence="7">Rhodopsin domain-containing protein</fullName>
    </recommendedName>
</protein>
<reference evidence="8" key="1">
    <citation type="submission" date="2023-06" db="EMBL/GenBank/DDBJ databases">
        <title>Genome-scale phylogeny and comparative genomics of the fungal order Sordariales.</title>
        <authorList>
            <consortium name="Lawrence Berkeley National Laboratory"/>
            <person name="Hensen N."/>
            <person name="Bonometti L."/>
            <person name="Westerberg I."/>
            <person name="Brannstrom I.O."/>
            <person name="Guillou S."/>
            <person name="Cros-Aarteil S."/>
            <person name="Calhoun S."/>
            <person name="Haridas S."/>
            <person name="Kuo A."/>
            <person name="Mondo S."/>
            <person name="Pangilinan J."/>
            <person name="Riley R."/>
            <person name="Labutti K."/>
            <person name="Andreopoulos B."/>
            <person name="Lipzen A."/>
            <person name="Chen C."/>
            <person name="Yanf M."/>
            <person name="Daum C."/>
            <person name="Ng V."/>
            <person name="Clum A."/>
            <person name="Steindorff A."/>
            <person name="Ohm R."/>
            <person name="Martin F."/>
            <person name="Silar P."/>
            <person name="Natvig D."/>
            <person name="Lalanne C."/>
            <person name="Gautier V."/>
            <person name="Ament-Velasquez S.L."/>
            <person name="Kruys A."/>
            <person name="Hutchinson M.I."/>
            <person name="Powell A.J."/>
            <person name="Barry K."/>
            <person name="Miller A.N."/>
            <person name="Grigoriev I.V."/>
            <person name="Debuchy R."/>
            <person name="Gladieux P."/>
            <person name="Thoren M.H."/>
            <person name="Johannesson H."/>
        </authorList>
    </citation>
    <scope>NUCLEOTIDE SEQUENCE</scope>
    <source>
        <strain evidence="8">SMH4607-1</strain>
    </source>
</reference>
<dbReference type="Pfam" id="PF20684">
    <property type="entry name" value="Fung_rhodopsin"/>
    <property type="match status" value="1"/>
</dbReference>
<comment type="similarity">
    <text evidence="5">Belongs to the SAT4 family.</text>
</comment>
<dbReference type="EMBL" id="JAUKUA010000007">
    <property type="protein sequence ID" value="KAK0705679.1"/>
    <property type="molecule type" value="Genomic_DNA"/>
</dbReference>
<evidence type="ECO:0000256" key="5">
    <source>
        <dbReference type="ARBA" id="ARBA00038359"/>
    </source>
</evidence>
<name>A0AA40DJA0_9PEZI</name>
<feature type="transmembrane region" description="Helical" evidence="6">
    <location>
        <begin position="219"/>
        <end position="237"/>
    </location>
</feature>
<keyword evidence="9" id="KW-1185">Reference proteome</keyword>
<gene>
    <name evidence="8" type="ORF">B0H67DRAFT_687801</name>
</gene>
<dbReference type="GO" id="GO:0016020">
    <property type="term" value="C:membrane"/>
    <property type="evidence" value="ECO:0007669"/>
    <property type="project" value="UniProtKB-SubCell"/>
</dbReference>
<dbReference type="InterPro" id="IPR052337">
    <property type="entry name" value="SAT4-like"/>
</dbReference>
<feature type="domain" description="Rhodopsin" evidence="7">
    <location>
        <begin position="45"/>
        <end position="281"/>
    </location>
</feature>
<evidence type="ECO:0000256" key="3">
    <source>
        <dbReference type="ARBA" id="ARBA00022989"/>
    </source>
</evidence>
<feature type="transmembrane region" description="Helical" evidence="6">
    <location>
        <begin position="257"/>
        <end position="281"/>
    </location>
</feature>
<evidence type="ECO:0000259" key="7">
    <source>
        <dbReference type="Pfam" id="PF20684"/>
    </source>
</evidence>
<evidence type="ECO:0000256" key="6">
    <source>
        <dbReference type="SAM" id="Phobius"/>
    </source>
</evidence>
<feature type="transmembrane region" description="Helical" evidence="6">
    <location>
        <begin position="96"/>
        <end position="118"/>
    </location>
</feature>
<dbReference type="AlphaFoldDB" id="A0AA40DJA0"/>
<organism evidence="8 9">
    <name type="scientific">Lasiosphaeris hirsuta</name>
    <dbReference type="NCBI Taxonomy" id="260670"/>
    <lineage>
        <taxon>Eukaryota</taxon>
        <taxon>Fungi</taxon>
        <taxon>Dikarya</taxon>
        <taxon>Ascomycota</taxon>
        <taxon>Pezizomycotina</taxon>
        <taxon>Sordariomycetes</taxon>
        <taxon>Sordariomycetidae</taxon>
        <taxon>Sordariales</taxon>
        <taxon>Lasiosphaeriaceae</taxon>
        <taxon>Lasiosphaeris</taxon>
    </lineage>
</organism>
<proteinExistence type="inferred from homology"/>
<feature type="transmembrane region" description="Helical" evidence="6">
    <location>
        <begin position="61"/>
        <end position="84"/>
    </location>
</feature>
<keyword evidence="3 6" id="KW-1133">Transmembrane helix</keyword>
<dbReference type="PANTHER" id="PTHR33048:SF42">
    <property type="entry name" value="INTEGRAL MEMBRANE PROTEIN"/>
    <property type="match status" value="1"/>
</dbReference>
<dbReference type="Proteomes" id="UP001172102">
    <property type="component" value="Unassembled WGS sequence"/>
</dbReference>
<feature type="transmembrane region" description="Helical" evidence="6">
    <location>
        <begin position="138"/>
        <end position="159"/>
    </location>
</feature>
<dbReference type="InterPro" id="IPR049326">
    <property type="entry name" value="Rhodopsin_dom_fungi"/>
</dbReference>
<comment type="subcellular location">
    <subcellularLocation>
        <location evidence="1">Membrane</location>
        <topology evidence="1">Multi-pass membrane protein</topology>
    </subcellularLocation>
</comment>
<feature type="transmembrane region" description="Helical" evidence="6">
    <location>
        <begin position="187"/>
        <end position="207"/>
    </location>
</feature>